<evidence type="ECO:0000313" key="4">
    <source>
        <dbReference type="Proteomes" id="UP000266042"/>
    </source>
</evidence>
<dbReference type="AlphaFoldDB" id="A0A398DMT0"/>
<dbReference type="RefSeq" id="WP_119089866.1">
    <property type="nucleotide sequence ID" value="NZ_QXIW01000023.1"/>
</dbReference>
<dbReference type="Proteomes" id="UP000265724">
    <property type="component" value="Unassembled WGS sequence"/>
</dbReference>
<reference evidence="3 4" key="1">
    <citation type="submission" date="2018-09" db="EMBL/GenBank/DDBJ databases">
        <title>Discovery and Ecogenomic Context for Candidatus Cryosericales, a Global Caldiserica Order Active in Thawing Permafrost.</title>
        <authorList>
            <person name="Martinez M.A."/>
            <person name="Woodcroft B.J."/>
            <person name="Ignacio Espinoza J.C."/>
            <person name="Zayed A."/>
            <person name="Singleton C.M."/>
            <person name="Boyd J."/>
            <person name="Li Y.-F."/>
            <person name="Purvine S."/>
            <person name="Maughan H."/>
            <person name="Hodgkins S.B."/>
            <person name="Anderson D."/>
            <person name="Sederholm M."/>
            <person name="Temperton B."/>
            <person name="Saleska S.R."/>
            <person name="Tyson G.W."/>
            <person name="Rich V.I."/>
        </authorList>
    </citation>
    <scope>NUCLEOTIDE SEQUENCE [LARGE SCALE GENOMIC DNA]</scope>
    <source>
        <strain evidence="2 3">SMC2</strain>
        <strain evidence="1 4">SMC3</strain>
    </source>
</reference>
<dbReference type="Proteomes" id="UP000266042">
    <property type="component" value="Unassembled WGS sequence"/>
</dbReference>
<evidence type="ECO:0000313" key="3">
    <source>
        <dbReference type="Proteomes" id="UP000265724"/>
    </source>
</evidence>
<evidence type="ECO:0000313" key="2">
    <source>
        <dbReference type="EMBL" id="RIE13567.1"/>
    </source>
</evidence>
<accession>A0A398DMT0</accession>
<name>A0A398DMT0_9BACT</name>
<dbReference type="EMBL" id="QXIX01000038">
    <property type="protein sequence ID" value="RIE13567.1"/>
    <property type="molecule type" value="Genomic_DNA"/>
</dbReference>
<organism evidence="1 4">
    <name type="scientific">Candidatus Cryosericum hinesii</name>
    <dbReference type="NCBI Taxonomy" id="2290915"/>
    <lineage>
        <taxon>Bacteria</taxon>
        <taxon>Pseudomonadati</taxon>
        <taxon>Caldisericota/Cryosericota group</taxon>
        <taxon>Candidatus Cryosericota</taxon>
        <taxon>Candidatus Cryosericia</taxon>
        <taxon>Candidatus Cryosericales</taxon>
        <taxon>Candidatus Cryosericaceae</taxon>
        <taxon>Candidatus Cryosericum</taxon>
    </lineage>
</organism>
<protein>
    <submittedName>
        <fullName evidence="1">Uncharacterized protein</fullName>
    </submittedName>
</protein>
<gene>
    <name evidence="2" type="ORF">SMC2_05035</name>
    <name evidence="1" type="ORF">SMC3_04255</name>
</gene>
<keyword evidence="3" id="KW-1185">Reference proteome</keyword>
<sequence length="69" mass="7651">MGDECVTERVPVALGNGSHDILFYFFRNEALAQSDAISQTLHMRVNNHSLLAECMRKDDVVIGRTGDNA</sequence>
<proteinExistence type="predicted"/>
<comment type="caution">
    <text evidence="1">The sequence shown here is derived from an EMBL/GenBank/DDBJ whole genome shotgun (WGS) entry which is preliminary data.</text>
</comment>
<evidence type="ECO:0000313" key="1">
    <source>
        <dbReference type="EMBL" id="RIE13407.1"/>
    </source>
</evidence>
<dbReference type="EMBL" id="QXIW01000023">
    <property type="protein sequence ID" value="RIE13407.1"/>
    <property type="molecule type" value="Genomic_DNA"/>
</dbReference>